<dbReference type="AlphaFoldDB" id="A0A1W6BV38"/>
<proteinExistence type="predicted"/>
<dbReference type="SUPFAM" id="SSF51338">
    <property type="entry name" value="Composite domain of metallo-dependent hydrolases"/>
    <property type="match status" value="1"/>
</dbReference>
<dbReference type="KEGG" id="ccun:CCUN_0306"/>
<dbReference type="PANTHER" id="PTHR43668">
    <property type="entry name" value="ALLANTOINASE"/>
    <property type="match status" value="1"/>
</dbReference>
<evidence type="ECO:0000313" key="4">
    <source>
        <dbReference type="Proteomes" id="UP000192902"/>
    </source>
</evidence>
<gene>
    <name evidence="3" type="ORF">CCUN_0306</name>
</gene>
<sequence length="389" mass="43961">MIIKNAKIYGKAPKDIIIENQIITRIQECGLKHDQKEVLDAKNLTLLPSFVDLNVHLKNDKFSLANLELLEKECLKGGIVAIILRDVMDFDEESFELFLQNLKQKKLRIFTSIKVKENKNLATLINKGAFCLELESSLNANLLRLSMQYALMKDVPIFVRCYDEDFDDNGVMNDSAMSFELGLSGMSRVAELSEVAKIKEIAKFYKSKIVFDLLSLKESLNLLSSKELALVGLHHLIKDDKNCEGFNTAAKIMPPLRTSKDVLFLKKALKQGKIKFLSAMHSPKSISLKDLAFDEAAFGIHSICEFISLCYTFLVKENFLSWEELCKVTSLNPSEFLGLNSGEIKPGREANFVLFDENESFKLNSSSLYAKDTLFGVPKHHILQGEVIF</sequence>
<reference evidence="3 4" key="1">
    <citation type="submission" date="2017-04" db="EMBL/GenBank/DDBJ databases">
        <title>Complete genome sequence of the Campylobacter cuniculorum type strain LMG24588.</title>
        <authorList>
            <person name="Miller W.G."/>
            <person name="Yee E."/>
            <person name="Revez J."/>
            <person name="Bono J.L."/>
            <person name="Rossi M."/>
        </authorList>
    </citation>
    <scope>NUCLEOTIDE SEQUENCE [LARGE SCALE GENOMIC DNA]</scope>
    <source>
        <strain evidence="3 4">LMG 24588</strain>
    </source>
</reference>
<keyword evidence="1" id="KW-0665">Pyrimidine biosynthesis</keyword>
<dbReference type="RefSeq" id="WP_027305271.1">
    <property type="nucleotide sequence ID" value="NZ_CP020867.1"/>
</dbReference>
<dbReference type="GO" id="GO:0006221">
    <property type="term" value="P:pyrimidine nucleotide biosynthetic process"/>
    <property type="evidence" value="ECO:0007669"/>
    <property type="project" value="UniProtKB-KW"/>
</dbReference>
<dbReference type="GO" id="GO:0005737">
    <property type="term" value="C:cytoplasm"/>
    <property type="evidence" value="ECO:0007669"/>
    <property type="project" value="TreeGrafter"/>
</dbReference>
<dbReference type="GO" id="GO:0004038">
    <property type="term" value="F:allantoinase activity"/>
    <property type="evidence" value="ECO:0007669"/>
    <property type="project" value="TreeGrafter"/>
</dbReference>
<dbReference type="CDD" id="cd01317">
    <property type="entry name" value="DHOase_IIa"/>
    <property type="match status" value="1"/>
</dbReference>
<dbReference type="GO" id="GO:0004151">
    <property type="term" value="F:dihydroorotase activity"/>
    <property type="evidence" value="ECO:0007669"/>
    <property type="project" value="UniProtKB-EC"/>
</dbReference>
<dbReference type="InterPro" id="IPR011059">
    <property type="entry name" value="Metal-dep_hydrolase_composite"/>
</dbReference>
<keyword evidence="3" id="KW-0378">Hydrolase</keyword>
<dbReference type="InterPro" id="IPR032466">
    <property type="entry name" value="Metal_Hydrolase"/>
</dbReference>
<name>A0A1W6BV38_9BACT</name>
<accession>A0A1W6BV38</accession>
<dbReference type="SUPFAM" id="SSF51556">
    <property type="entry name" value="Metallo-dependent hydrolases"/>
    <property type="match status" value="1"/>
</dbReference>
<dbReference type="eggNOG" id="COG0044">
    <property type="taxonomic scope" value="Bacteria"/>
</dbReference>
<dbReference type="OrthoDB" id="9803027at2"/>
<feature type="domain" description="Amidohydrolase-related" evidence="2">
    <location>
        <begin position="258"/>
        <end position="371"/>
    </location>
</feature>
<dbReference type="Proteomes" id="UP000192902">
    <property type="component" value="Chromosome"/>
</dbReference>
<dbReference type="Gene3D" id="3.20.20.140">
    <property type="entry name" value="Metal-dependent hydrolases"/>
    <property type="match status" value="1"/>
</dbReference>
<evidence type="ECO:0000313" key="3">
    <source>
        <dbReference type="EMBL" id="ARJ55960.1"/>
    </source>
</evidence>
<dbReference type="GO" id="GO:0046872">
    <property type="term" value="F:metal ion binding"/>
    <property type="evidence" value="ECO:0007669"/>
    <property type="project" value="InterPro"/>
</dbReference>
<dbReference type="STRING" id="1121267.CCUN_0306"/>
<evidence type="ECO:0000256" key="1">
    <source>
        <dbReference type="ARBA" id="ARBA00022975"/>
    </source>
</evidence>
<organism evidence="3 4">
    <name type="scientific">Campylobacter cuniculorum DSM 23162 = LMG 24588</name>
    <dbReference type="NCBI Taxonomy" id="1121267"/>
    <lineage>
        <taxon>Bacteria</taxon>
        <taxon>Pseudomonadati</taxon>
        <taxon>Campylobacterota</taxon>
        <taxon>Epsilonproteobacteria</taxon>
        <taxon>Campylobacterales</taxon>
        <taxon>Campylobacteraceae</taxon>
        <taxon>Campylobacter</taxon>
    </lineage>
</organism>
<dbReference type="Pfam" id="PF01979">
    <property type="entry name" value="Amidohydro_1"/>
    <property type="match status" value="1"/>
</dbReference>
<dbReference type="GO" id="GO:0006145">
    <property type="term" value="P:purine nucleobase catabolic process"/>
    <property type="evidence" value="ECO:0007669"/>
    <property type="project" value="TreeGrafter"/>
</dbReference>
<protein>
    <submittedName>
        <fullName evidence="3">Dihydroorotase, subgroup IIa</fullName>
        <ecNumber evidence="3">3.5.2.3</ecNumber>
    </submittedName>
</protein>
<dbReference type="PANTHER" id="PTHR43668:SF2">
    <property type="entry name" value="ALLANTOINASE"/>
    <property type="match status" value="1"/>
</dbReference>
<dbReference type="InterPro" id="IPR006680">
    <property type="entry name" value="Amidohydro-rel"/>
</dbReference>
<dbReference type="EC" id="3.5.2.3" evidence="3"/>
<dbReference type="EMBL" id="CP020867">
    <property type="protein sequence ID" value="ARJ55960.1"/>
    <property type="molecule type" value="Genomic_DNA"/>
</dbReference>
<evidence type="ECO:0000259" key="2">
    <source>
        <dbReference type="Pfam" id="PF01979"/>
    </source>
</evidence>
<dbReference type="InterPro" id="IPR004722">
    <property type="entry name" value="DHOase"/>
</dbReference>
<dbReference type="InterPro" id="IPR050138">
    <property type="entry name" value="DHOase/Allantoinase_Hydrolase"/>
</dbReference>